<dbReference type="Proteomes" id="UP000085678">
    <property type="component" value="Unplaced"/>
</dbReference>
<dbReference type="GeneID" id="106180784"/>
<feature type="chain" id="PRO_5010386964" evidence="10">
    <location>
        <begin position="24"/>
        <end position="227"/>
    </location>
</feature>
<dbReference type="OMA" id="GQDQEDW"/>
<evidence type="ECO:0000256" key="7">
    <source>
        <dbReference type="ARBA" id="ARBA00037847"/>
    </source>
</evidence>
<keyword evidence="4 10" id="KW-0732">Signal</keyword>
<evidence type="ECO:0000256" key="3">
    <source>
        <dbReference type="ARBA" id="ARBA00022692"/>
    </source>
</evidence>
<evidence type="ECO:0000313" key="13">
    <source>
        <dbReference type="RefSeq" id="XP_013420365.1"/>
    </source>
</evidence>
<keyword evidence="3 8" id="KW-0812">Transmembrane</keyword>
<dbReference type="AlphaFoldDB" id="A0A1S3KCK1"/>
<reference evidence="13" key="1">
    <citation type="submission" date="2025-08" db="UniProtKB">
        <authorList>
            <consortium name="RefSeq"/>
        </authorList>
    </citation>
    <scope>IDENTIFICATION</scope>
    <source>
        <tissue evidence="13">Gonads</tissue>
    </source>
</reference>
<dbReference type="RefSeq" id="XP_013420365.1">
    <property type="nucleotide sequence ID" value="XM_013564911.1"/>
</dbReference>
<evidence type="ECO:0000256" key="8">
    <source>
        <dbReference type="RuleBase" id="RU003827"/>
    </source>
</evidence>
<dbReference type="InterPro" id="IPR009038">
    <property type="entry name" value="GOLD_dom"/>
</dbReference>
<keyword evidence="5 9" id="KW-1133">Transmembrane helix</keyword>
<evidence type="ECO:0000313" key="12">
    <source>
        <dbReference type="Proteomes" id="UP000085678"/>
    </source>
</evidence>
<dbReference type="Gene3D" id="2.60.120.680">
    <property type="entry name" value="GOLD domain"/>
    <property type="match status" value="1"/>
</dbReference>
<evidence type="ECO:0000256" key="2">
    <source>
        <dbReference type="ARBA" id="ARBA00007104"/>
    </source>
</evidence>
<protein>
    <submittedName>
        <fullName evidence="13">Transmembrane emp24 domain-containing protein 1</fullName>
    </submittedName>
</protein>
<dbReference type="STRING" id="7574.A0A1S3KCK1"/>
<dbReference type="PROSITE" id="PS51257">
    <property type="entry name" value="PROKAR_LIPOPROTEIN"/>
    <property type="match status" value="1"/>
</dbReference>
<feature type="transmembrane region" description="Helical" evidence="9">
    <location>
        <begin position="189"/>
        <end position="213"/>
    </location>
</feature>
<dbReference type="PANTHER" id="PTHR22811">
    <property type="entry name" value="TRANSMEMBRANE EMP24 DOMAIN-CONTAINING PROTEIN"/>
    <property type="match status" value="1"/>
</dbReference>
<accession>A0A1S3KCK1</accession>
<comment type="similarity">
    <text evidence="2 8">Belongs to the EMP24/GP25L family.</text>
</comment>
<keyword evidence="12" id="KW-1185">Reference proteome</keyword>
<comment type="subcellular location">
    <subcellularLocation>
        <location evidence="7">Endomembrane system</location>
        <topology evidence="7">Single-pass membrane protein</topology>
    </subcellularLocation>
    <subcellularLocation>
        <location evidence="1 8">Membrane</location>
        <topology evidence="1 8">Single-pass type I membrane protein</topology>
    </subcellularLocation>
</comment>
<evidence type="ECO:0000256" key="1">
    <source>
        <dbReference type="ARBA" id="ARBA00004479"/>
    </source>
</evidence>
<dbReference type="InterPro" id="IPR036598">
    <property type="entry name" value="GOLD_dom_sf"/>
</dbReference>
<evidence type="ECO:0000256" key="9">
    <source>
        <dbReference type="SAM" id="Phobius"/>
    </source>
</evidence>
<sequence length="227" mass="26413">MRLESSVSFIFFTVLILVTACYCHEHDFTIDIEPAKRECFFQKIANGRTLEVEFQVIDGGDIDIDFAIEAPSGRVLITDRRRSDAVHKVTTEETGDYQICFDNSFSRFSRKLVFFEIVYDDDEVNEIENAWENLKESPELADIKLEDFKSVMDSVKANMDKIISYQNIFRVLEARDRSTQEHNFERVNFYAPLQLVVMAVVGLTQVLLIRSLFDEKSKFNKIFKTKT</sequence>
<feature type="signal peptide" evidence="10">
    <location>
        <begin position="1"/>
        <end position="23"/>
    </location>
</feature>
<proteinExistence type="inferred from homology"/>
<keyword evidence="6 9" id="KW-0472">Membrane</keyword>
<dbReference type="GO" id="GO:0016020">
    <property type="term" value="C:membrane"/>
    <property type="evidence" value="ECO:0007669"/>
    <property type="project" value="UniProtKB-SubCell"/>
</dbReference>
<name>A0A1S3KCK1_LINAN</name>
<dbReference type="InterPro" id="IPR015720">
    <property type="entry name" value="Emp24-like"/>
</dbReference>
<evidence type="ECO:0000256" key="6">
    <source>
        <dbReference type="ARBA" id="ARBA00023136"/>
    </source>
</evidence>
<organism evidence="12 13">
    <name type="scientific">Lingula anatina</name>
    <name type="common">Brachiopod</name>
    <name type="synonym">Lingula unguis</name>
    <dbReference type="NCBI Taxonomy" id="7574"/>
    <lineage>
        <taxon>Eukaryota</taxon>
        <taxon>Metazoa</taxon>
        <taxon>Spiralia</taxon>
        <taxon>Lophotrochozoa</taxon>
        <taxon>Brachiopoda</taxon>
        <taxon>Linguliformea</taxon>
        <taxon>Lingulata</taxon>
        <taxon>Lingulida</taxon>
        <taxon>Linguloidea</taxon>
        <taxon>Lingulidae</taxon>
        <taxon>Lingula</taxon>
    </lineage>
</organism>
<dbReference type="OrthoDB" id="5976732at2759"/>
<dbReference type="SMART" id="SM01190">
    <property type="entry name" value="EMP24_GP25L"/>
    <property type="match status" value="1"/>
</dbReference>
<dbReference type="FunCoup" id="A0A1S3KCK1">
    <property type="interactions" value="1032"/>
</dbReference>
<gene>
    <name evidence="13" type="primary">LOC106180784</name>
</gene>
<evidence type="ECO:0000256" key="10">
    <source>
        <dbReference type="SAM" id="SignalP"/>
    </source>
</evidence>
<dbReference type="InParanoid" id="A0A1S3KCK1"/>
<evidence type="ECO:0000259" key="11">
    <source>
        <dbReference type="PROSITE" id="PS50866"/>
    </source>
</evidence>
<dbReference type="KEGG" id="lak:106180784"/>
<dbReference type="Pfam" id="PF01105">
    <property type="entry name" value="EMP24_GP25L"/>
    <property type="match status" value="1"/>
</dbReference>
<dbReference type="SUPFAM" id="SSF101576">
    <property type="entry name" value="Supernatant protein factor (SPF), C-terminal domain"/>
    <property type="match status" value="1"/>
</dbReference>
<dbReference type="GO" id="GO:0012505">
    <property type="term" value="C:endomembrane system"/>
    <property type="evidence" value="ECO:0007669"/>
    <property type="project" value="UniProtKB-SubCell"/>
</dbReference>
<feature type="domain" description="GOLD" evidence="11">
    <location>
        <begin position="37"/>
        <end position="119"/>
    </location>
</feature>
<evidence type="ECO:0000256" key="4">
    <source>
        <dbReference type="ARBA" id="ARBA00022729"/>
    </source>
</evidence>
<evidence type="ECO:0000256" key="5">
    <source>
        <dbReference type="ARBA" id="ARBA00022989"/>
    </source>
</evidence>
<dbReference type="PROSITE" id="PS50866">
    <property type="entry name" value="GOLD"/>
    <property type="match status" value="1"/>
</dbReference>